<organism evidence="1 2">
    <name type="scientific">Campylobacter hyointestinalis subsp. hyointestinalis</name>
    <dbReference type="NCBI Taxonomy" id="91352"/>
    <lineage>
        <taxon>Bacteria</taxon>
        <taxon>Pseudomonadati</taxon>
        <taxon>Campylobacterota</taxon>
        <taxon>Epsilonproteobacteria</taxon>
        <taxon>Campylobacterales</taxon>
        <taxon>Campylobacteraceae</taxon>
        <taxon>Campylobacter</taxon>
    </lineage>
</organism>
<name>A0A0S4SPI9_CAMHY</name>
<evidence type="ECO:0000313" key="2">
    <source>
        <dbReference type="Proteomes" id="UP000052237"/>
    </source>
</evidence>
<evidence type="ECO:0000313" key="1">
    <source>
        <dbReference type="EMBL" id="CUU88278.1"/>
    </source>
</evidence>
<reference evidence="1 2" key="1">
    <citation type="submission" date="2015-11" db="EMBL/GenBank/DDBJ databases">
        <authorList>
            <consortium name="Pathogen Informatics"/>
        </authorList>
    </citation>
    <scope>NUCLEOTIDE SEQUENCE [LARGE SCALE GENOMIC DNA]</scope>
    <source>
        <strain evidence="1 2">006A-0059</strain>
    </source>
</reference>
<dbReference type="AlphaFoldDB" id="A0A0S4SPI9"/>
<sequence>MGANGIFMSYCRHQQTKRALQECDWLSDMSEDDTDVIADCARLQKYIIELAEQFGCEITNKQEVLQDIDDTVDYLQSKEV</sequence>
<comment type="caution">
    <text evidence="1">The sequence shown here is derived from an EMBL/GenBank/DDBJ whole genome shotgun (WGS) entry which is preliminary data.</text>
</comment>
<gene>
    <name evidence="1" type="ORF">ERS686654_01866</name>
</gene>
<accession>A0A0S4SPI9</accession>
<dbReference type="Proteomes" id="UP000052237">
    <property type="component" value="Unassembled WGS sequence"/>
</dbReference>
<keyword evidence="2" id="KW-1185">Reference proteome</keyword>
<protein>
    <submittedName>
        <fullName evidence="1">Uncharacterized protein</fullName>
    </submittedName>
</protein>
<proteinExistence type="predicted"/>
<dbReference type="RefSeq" id="WP_059435402.1">
    <property type="nucleotide sequence ID" value="NZ_FAVB01000005.1"/>
</dbReference>
<dbReference type="EMBL" id="FAVB01000005">
    <property type="protein sequence ID" value="CUU88278.1"/>
    <property type="molecule type" value="Genomic_DNA"/>
</dbReference>